<evidence type="ECO:0000313" key="3">
    <source>
        <dbReference type="Proteomes" id="UP000325273"/>
    </source>
</evidence>
<proteinExistence type="predicted"/>
<gene>
    <name evidence="2" type="ORF">FVF58_09515</name>
</gene>
<organism evidence="2 3">
    <name type="scientific">Paraburkholderia panacisoli</name>
    <dbReference type="NCBI Taxonomy" id="2603818"/>
    <lineage>
        <taxon>Bacteria</taxon>
        <taxon>Pseudomonadati</taxon>
        <taxon>Pseudomonadota</taxon>
        <taxon>Betaproteobacteria</taxon>
        <taxon>Burkholderiales</taxon>
        <taxon>Burkholderiaceae</taxon>
        <taxon>Paraburkholderia</taxon>
    </lineage>
</organism>
<comment type="caution">
    <text evidence="2">The sequence shown here is derived from an EMBL/GenBank/DDBJ whole genome shotgun (WGS) entry which is preliminary data.</text>
</comment>
<dbReference type="RefSeq" id="WP_149669648.1">
    <property type="nucleotide sequence ID" value="NZ_VTUZ01000005.1"/>
</dbReference>
<accession>A0A5B0HDA3</accession>
<keyword evidence="3" id="KW-1185">Reference proteome</keyword>
<dbReference type="Pfam" id="PF06381">
    <property type="entry name" value="Phage_portal_3"/>
    <property type="match status" value="1"/>
</dbReference>
<sequence>MFNWFKRKAPAKEAAREPHTIFSTHLPVSRDAGQRYAAHMEQAIRMMPEVVGGTMDEADYSALKLTPTPTVTNGALMDWYASQSFIGWQACALLAQHWLIDKACSMPARDATRNGWDAVTVDGDELDDESAKILKKYDKKYRVKWQAEQMVRMGRIFGIRMAIFKVNSTDPEYYKKPFNPDGVEPGSYKGISQVDPYWCAPLLDAAATSDPGNIHFYEPTFWIIGGVTYHRSHLHIFRTAEPPDVLKPMYMYGGIPVAQQIMERVYAAERVANEGPLLAMSKRTNVWLTNMSAFQMAGDEALQKMQQWIAFRDNFGIKIGDKEADDFKQFETSLADLDAVIMNQFQIVAAAARVPATKLLGTSPKGFNATGEYEEASYHEELESIQEHDLTPFLERHHLLSMLSEGKEPVETTVSWRPLDAPTAKELAETNLVKAQTDVQLVQSGGIQSSDVLKRVAQDPDSGYFQLGQDSDDALAELGLSDAAIGAARELGIV</sequence>
<dbReference type="Proteomes" id="UP000325273">
    <property type="component" value="Unassembled WGS sequence"/>
</dbReference>
<evidence type="ECO:0000259" key="1">
    <source>
        <dbReference type="Pfam" id="PF06381"/>
    </source>
</evidence>
<protein>
    <submittedName>
        <fullName evidence="2">DUF1073 domain-containing protein</fullName>
    </submittedName>
</protein>
<name>A0A5B0HDA3_9BURK</name>
<feature type="domain" description="Anti-CBASS protein Acb1-like N-terminal" evidence="1">
    <location>
        <begin position="88"/>
        <end position="438"/>
    </location>
</feature>
<dbReference type="AlphaFoldDB" id="A0A5B0HDA3"/>
<dbReference type="EMBL" id="VTUZ01000005">
    <property type="protein sequence ID" value="KAA1013018.1"/>
    <property type="molecule type" value="Genomic_DNA"/>
</dbReference>
<dbReference type="InterPro" id="IPR024459">
    <property type="entry name" value="Acb1-like_N"/>
</dbReference>
<reference evidence="2 3" key="1">
    <citation type="submission" date="2019-08" db="EMBL/GenBank/DDBJ databases">
        <title>Paraburkholderia sp. DCY113.</title>
        <authorList>
            <person name="Kang J."/>
        </authorList>
    </citation>
    <scope>NUCLEOTIDE SEQUENCE [LARGE SCALE GENOMIC DNA]</scope>
    <source>
        <strain evidence="2 3">DCY113</strain>
    </source>
</reference>
<evidence type="ECO:0000313" key="2">
    <source>
        <dbReference type="EMBL" id="KAA1013018.1"/>
    </source>
</evidence>